<evidence type="ECO:0000313" key="2">
    <source>
        <dbReference type="EnsemblPlants" id="Kaladp0029s0143.1.v1.1.CDS.1"/>
    </source>
</evidence>
<keyword evidence="1" id="KW-1133">Transmembrane helix</keyword>
<evidence type="ECO:0000256" key="1">
    <source>
        <dbReference type="SAM" id="Phobius"/>
    </source>
</evidence>
<dbReference type="Gramene" id="Kaladp0029s0143.1.v1.1">
    <property type="protein sequence ID" value="Kaladp0029s0143.1.v1.1.CDS.1"/>
    <property type="gene ID" value="Kaladp0029s0143.v1.1"/>
</dbReference>
<feature type="transmembrane region" description="Helical" evidence="1">
    <location>
        <begin position="12"/>
        <end position="36"/>
    </location>
</feature>
<reference evidence="2" key="1">
    <citation type="submission" date="2021-01" db="UniProtKB">
        <authorList>
            <consortium name="EnsemblPlants"/>
        </authorList>
    </citation>
    <scope>IDENTIFICATION</scope>
</reference>
<keyword evidence="1" id="KW-0472">Membrane</keyword>
<sequence length="79" mass="9586">MEYASCLCFIFTVWSSLSIGFSHVYLHLMWIIFSWLQLRRFFYSIYQLYVHCKDYIGSINCRSLSMDVNETELSYIFRV</sequence>
<dbReference type="AlphaFoldDB" id="A0A7N0TA12"/>
<accession>A0A7N0TA12</accession>
<protein>
    <submittedName>
        <fullName evidence="2">Uncharacterized protein</fullName>
    </submittedName>
</protein>
<name>A0A7N0TA12_KALFE</name>
<keyword evidence="1" id="KW-0812">Transmembrane</keyword>
<dbReference type="Proteomes" id="UP000594263">
    <property type="component" value="Unplaced"/>
</dbReference>
<proteinExistence type="predicted"/>
<dbReference type="EnsemblPlants" id="Kaladp0029s0143.1.v1.1">
    <property type="protein sequence ID" value="Kaladp0029s0143.1.v1.1.CDS.1"/>
    <property type="gene ID" value="Kaladp0029s0143.v1.1"/>
</dbReference>
<evidence type="ECO:0000313" key="3">
    <source>
        <dbReference type="Proteomes" id="UP000594263"/>
    </source>
</evidence>
<organism evidence="2 3">
    <name type="scientific">Kalanchoe fedtschenkoi</name>
    <name type="common">Lavender scallops</name>
    <name type="synonym">South American air plant</name>
    <dbReference type="NCBI Taxonomy" id="63787"/>
    <lineage>
        <taxon>Eukaryota</taxon>
        <taxon>Viridiplantae</taxon>
        <taxon>Streptophyta</taxon>
        <taxon>Embryophyta</taxon>
        <taxon>Tracheophyta</taxon>
        <taxon>Spermatophyta</taxon>
        <taxon>Magnoliopsida</taxon>
        <taxon>eudicotyledons</taxon>
        <taxon>Gunneridae</taxon>
        <taxon>Pentapetalae</taxon>
        <taxon>Saxifragales</taxon>
        <taxon>Crassulaceae</taxon>
        <taxon>Kalanchoe</taxon>
    </lineage>
</organism>
<keyword evidence="3" id="KW-1185">Reference proteome</keyword>